<evidence type="ECO:0000313" key="2">
    <source>
        <dbReference type="Proteomes" id="UP000675379"/>
    </source>
</evidence>
<dbReference type="Proteomes" id="UP000675379">
    <property type="component" value="Unassembled WGS sequence"/>
</dbReference>
<sequence>MTNSWTKLLLLLLLLMFVGLGVYGINALKQPSAPSVQALSSLDSQYLTEADLLEKAPLTVLAQVKLLEEPFRHGGVDFQQVNLTISEQLHGPLLPKEISVLQTLVPNSEVFLSLKKDASYVLFLEPYTGPVTSKEAYVICGVSLGLVPFSPEEVSASPERNEQQRRAGALNRGGIIFSVPLLKEYYAAKN</sequence>
<organism evidence="1 2">
    <name type="scientific">Proteiniclasticum sediminis</name>
    <dbReference type="NCBI Taxonomy" id="2804028"/>
    <lineage>
        <taxon>Bacteria</taxon>
        <taxon>Bacillati</taxon>
        <taxon>Bacillota</taxon>
        <taxon>Clostridia</taxon>
        <taxon>Eubacteriales</taxon>
        <taxon>Clostridiaceae</taxon>
        <taxon>Proteiniclasticum</taxon>
    </lineage>
</organism>
<dbReference type="EMBL" id="JAGSCS010000026">
    <property type="protein sequence ID" value="MBR0577321.1"/>
    <property type="molecule type" value="Genomic_DNA"/>
</dbReference>
<keyword evidence="2" id="KW-1185">Reference proteome</keyword>
<dbReference type="RefSeq" id="WP_211802719.1">
    <property type="nucleotide sequence ID" value="NZ_JAGSCS010000026.1"/>
</dbReference>
<proteinExistence type="predicted"/>
<accession>A0A941CR09</accession>
<name>A0A941CR09_9CLOT</name>
<protein>
    <submittedName>
        <fullName evidence="1">Uncharacterized protein</fullName>
    </submittedName>
</protein>
<dbReference type="AlphaFoldDB" id="A0A941CR09"/>
<gene>
    <name evidence="1" type="ORF">KCG48_13470</name>
</gene>
<reference evidence="1" key="1">
    <citation type="submission" date="2021-04" db="EMBL/GenBank/DDBJ databases">
        <title>Proteiniclasticum sedimins sp. nov., an obligate anaerobic bacterium isolated from anaerobic sludge.</title>
        <authorList>
            <person name="Liu J."/>
        </authorList>
    </citation>
    <scope>NUCLEOTIDE SEQUENCE</scope>
    <source>
        <strain evidence="1">BAD-10</strain>
    </source>
</reference>
<comment type="caution">
    <text evidence="1">The sequence shown here is derived from an EMBL/GenBank/DDBJ whole genome shotgun (WGS) entry which is preliminary data.</text>
</comment>
<evidence type="ECO:0000313" key="1">
    <source>
        <dbReference type="EMBL" id="MBR0577321.1"/>
    </source>
</evidence>